<dbReference type="AlphaFoldDB" id="A0A4V2NLE0"/>
<proteinExistence type="predicted"/>
<keyword evidence="3" id="KW-1185">Reference proteome</keyword>
<sequence>MRRHVTSAEVTGIHTRLVALENRYEEWLPRAVSYRRSSQGQGDLKAIITEVKNLRDDNARAIRALKADPGSYGNLARKLGDSIYYRDRIDWMLLNHGKHLLGPPGSPAPPPVAPPRMITNVAAIPADMPPSYEEAMRPSIAVEPSPPTYAQAMADSEADSTRL</sequence>
<accession>A0A4V2NLE0</accession>
<comment type="caution">
    <text evidence="2">The sequence shown here is derived from an EMBL/GenBank/DDBJ whole genome shotgun (WGS) entry which is preliminary data.</text>
</comment>
<dbReference type="EMBL" id="SJTG01000004">
    <property type="protein sequence ID" value="TCI08514.1"/>
    <property type="molecule type" value="Genomic_DNA"/>
</dbReference>
<feature type="region of interest" description="Disordered" evidence="1">
    <location>
        <begin position="141"/>
        <end position="163"/>
    </location>
</feature>
<protein>
    <submittedName>
        <fullName evidence="2">Uncharacterized protein</fullName>
    </submittedName>
</protein>
<gene>
    <name evidence="2" type="ORF">EZM97_28270</name>
</gene>
<evidence type="ECO:0000256" key="1">
    <source>
        <dbReference type="SAM" id="MobiDB-lite"/>
    </source>
</evidence>
<name>A0A4V2NLE0_9GAMM</name>
<dbReference type="RefSeq" id="WP_131153034.1">
    <property type="nucleotide sequence ID" value="NZ_SJTG01000004.1"/>
</dbReference>
<dbReference type="Proteomes" id="UP000291822">
    <property type="component" value="Unassembled WGS sequence"/>
</dbReference>
<reference evidence="2 3" key="1">
    <citation type="submission" date="2019-02" db="EMBL/GenBank/DDBJ databases">
        <title>Dyella amyloliquefaciens sp. nov., isolated from forest soil.</title>
        <authorList>
            <person name="Gao Z.-H."/>
            <person name="Qiu L.-H."/>
        </authorList>
    </citation>
    <scope>NUCLEOTIDE SEQUENCE [LARGE SCALE GENOMIC DNA]</scope>
    <source>
        <strain evidence="2 3">KACC 12747</strain>
    </source>
</reference>
<evidence type="ECO:0000313" key="2">
    <source>
        <dbReference type="EMBL" id="TCI08514.1"/>
    </source>
</evidence>
<evidence type="ECO:0000313" key="3">
    <source>
        <dbReference type="Proteomes" id="UP000291822"/>
    </source>
</evidence>
<organism evidence="2 3">
    <name type="scientific">Dyella soli</name>
    <dbReference type="NCBI Taxonomy" id="522319"/>
    <lineage>
        <taxon>Bacteria</taxon>
        <taxon>Pseudomonadati</taxon>
        <taxon>Pseudomonadota</taxon>
        <taxon>Gammaproteobacteria</taxon>
        <taxon>Lysobacterales</taxon>
        <taxon>Rhodanobacteraceae</taxon>
        <taxon>Dyella</taxon>
    </lineage>
</organism>